<name>A0A939GLB1_9BACT</name>
<dbReference type="Proteomes" id="UP000664034">
    <property type="component" value="Unassembled WGS sequence"/>
</dbReference>
<sequence>MSLKGPIVLVDDDEDDQYLIELSLKSLQLPNELRLFGNGLDALTYLQTTQEQPFIILCDVNMPIMNGIELRRQINEDEYLRKKSIPFIFLTTASNAQLVQEAYDTMVQGFFRKAPDFAGLEKQIKCIIEYWQACLHPNKV</sequence>
<evidence type="ECO:0000313" key="4">
    <source>
        <dbReference type="Proteomes" id="UP000664034"/>
    </source>
</evidence>
<evidence type="ECO:0000313" key="3">
    <source>
        <dbReference type="EMBL" id="MBO0939973.1"/>
    </source>
</evidence>
<comment type="caution">
    <text evidence="3">The sequence shown here is derived from an EMBL/GenBank/DDBJ whole genome shotgun (WGS) entry which is preliminary data.</text>
</comment>
<dbReference type="SMART" id="SM00448">
    <property type="entry name" value="REC"/>
    <property type="match status" value="1"/>
</dbReference>
<feature type="domain" description="Response regulatory" evidence="2">
    <location>
        <begin position="6"/>
        <end position="128"/>
    </location>
</feature>
<dbReference type="PANTHER" id="PTHR44520">
    <property type="entry name" value="RESPONSE REGULATOR RCP1-RELATED"/>
    <property type="match status" value="1"/>
</dbReference>
<dbReference type="Gene3D" id="3.40.50.2300">
    <property type="match status" value="1"/>
</dbReference>
<keyword evidence="4" id="KW-1185">Reference proteome</keyword>
<keyword evidence="1" id="KW-0597">Phosphoprotein</keyword>
<dbReference type="SUPFAM" id="SSF52172">
    <property type="entry name" value="CheY-like"/>
    <property type="match status" value="1"/>
</dbReference>
<evidence type="ECO:0000256" key="1">
    <source>
        <dbReference type="PROSITE-ProRule" id="PRU00169"/>
    </source>
</evidence>
<proteinExistence type="predicted"/>
<dbReference type="Pfam" id="PF00072">
    <property type="entry name" value="Response_reg"/>
    <property type="match status" value="1"/>
</dbReference>
<reference evidence="3" key="1">
    <citation type="submission" date="2021-03" db="EMBL/GenBank/DDBJ databases">
        <title>Fibrella sp. HMF5335 genome sequencing and assembly.</title>
        <authorList>
            <person name="Kang H."/>
            <person name="Kim H."/>
            <person name="Bae S."/>
            <person name="Joh K."/>
        </authorList>
    </citation>
    <scope>NUCLEOTIDE SEQUENCE</scope>
    <source>
        <strain evidence="3">HMF5335</strain>
    </source>
</reference>
<gene>
    <name evidence="3" type="ORF">J2I47_25735</name>
</gene>
<dbReference type="RefSeq" id="WP_207367500.1">
    <property type="nucleotide sequence ID" value="NZ_JAFMYV010000019.1"/>
</dbReference>
<organism evidence="3 4">
    <name type="scientific">Fibrella rubiginis</name>
    <dbReference type="NCBI Taxonomy" id="2817060"/>
    <lineage>
        <taxon>Bacteria</taxon>
        <taxon>Pseudomonadati</taxon>
        <taxon>Bacteroidota</taxon>
        <taxon>Cytophagia</taxon>
        <taxon>Cytophagales</taxon>
        <taxon>Spirosomataceae</taxon>
        <taxon>Fibrella</taxon>
    </lineage>
</organism>
<dbReference type="GO" id="GO:0000160">
    <property type="term" value="P:phosphorelay signal transduction system"/>
    <property type="evidence" value="ECO:0007669"/>
    <property type="project" value="InterPro"/>
</dbReference>
<evidence type="ECO:0000259" key="2">
    <source>
        <dbReference type="PROSITE" id="PS50110"/>
    </source>
</evidence>
<protein>
    <submittedName>
        <fullName evidence="3">Response regulator</fullName>
    </submittedName>
</protein>
<dbReference type="InterPro" id="IPR011006">
    <property type="entry name" value="CheY-like_superfamily"/>
</dbReference>
<dbReference type="AlphaFoldDB" id="A0A939GLB1"/>
<dbReference type="EMBL" id="JAFMYV010000019">
    <property type="protein sequence ID" value="MBO0939973.1"/>
    <property type="molecule type" value="Genomic_DNA"/>
</dbReference>
<dbReference type="PROSITE" id="PS50110">
    <property type="entry name" value="RESPONSE_REGULATORY"/>
    <property type="match status" value="1"/>
</dbReference>
<dbReference type="InterPro" id="IPR001789">
    <property type="entry name" value="Sig_transdc_resp-reg_receiver"/>
</dbReference>
<feature type="modified residue" description="4-aspartylphosphate" evidence="1">
    <location>
        <position position="59"/>
    </location>
</feature>
<dbReference type="PANTHER" id="PTHR44520:SF2">
    <property type="entry name" value="RESPONSE REGULATOR RCP1"/>
    <property type="match status" value="1"/>
</dbReference>
<dbReference type="InterPro" id="IPR052893">
    <property type="entry name" value="TCS_response_regulator"/>
</dbReference>
<accession>A0A939GLB1</accession>